<dbReference type="InterPro" id="IPR013830">
    <property type="entry name" value="SGNH_hydro"/>
</dbReference>
<keyword evidence="1" id="KW-1133">Transmembrane helix</keyword>
<protein>
    <submittedName>
        <fullName evidence="3">SGNH/GDSL hydrolase family protein</fullName>
    </submittedName>
</protein>
<keyword evidence="3" id="KW-0378">Hydrolase</keyword>
<dbReference type="EMBL" id="JAVREP010000001">
    <property type="protein sequence ID" value="MDT0327353.1"/>
    <property type="molecule type" value="Genomic_DNA"/>
</dbReference>
<sequence length="649" mass="67562">MGERERGSHRAPRRRGRTTWAGALTRTAAAILVGVVLVTVLHAVISRDVGARPADPDPQAPAAPPGRPFTSLVDRIGVSRDTAQADVDLDGAGHSLSAQALATAGWTPGREITLLGTTLELPDYAPGRPDHLVADGQEVRLDGRYRSLTFLLTATGAGGAPVTGTGRVVYTDGTGTALPLTAPDWVAGPAGGAALVLPYANAREEGGPSGTLGSVRLYARSVPVDPTREISHVVLPRVEAGNLHVFSMGGRAADEGWTGTWTRATSGYLEVGPWQDQTLRLPVRTTTGGHRVRIRLDNTFAAGPVTIGSASLALRDGGGAGTLGSAVPLTFDGRPDVSIPAGGQVFSDPVDMLLPPQTDALVGLYLPDPVVAAPVHYAAGDTGYLSEPGGGDQTLDTTGFPFTGRLYQWPFLTGVEVLDGPGAIVTLGDSITDGARSTRDGHARWPDVLAARLHARTDLPHLGVLNAGIAGNHVVRDAYPGEGVSINASGVSLLHRAPRDVFGQSGVTTVVIFAGINDLRWGTPPEQVIAGLEELAVQSRDRGLRVFVATLGPCAGEARCTPRVDAARRTVNDHLRSRGSEASSPFDGVWDFDAVLRDPEDPARLLPAYDSGDHIHPGDAGLRALAESVDLDLLTGRPPVSGDTPDDGG</sequence>
<dbReference type="GO" id="GO:0016787">
    <property type="term" value="F:hydrolase activity"/>
    <property type="evidence" value="ECO:0007669"/>
    <property type="project" value="UniProtKB-KW"/>
</dbReference>
<evidence type="ECO:0000313" key="3">
    <source>
        <dbReference type="EMBL" id="MDT0327353.1"/>
    </source>
</evidence>
<keyword evidence="1" id="KW-0472">Membrane</keyword>
<dbReference type="CDD" id="cd01830">
    <property type="entry name" value="XynE_like"/>
    <property type="match status" value="1"/>
</dbReference>
<dbReference type="Pfam" id="PF13472">
    <property type="entry name" value="Lipase_GDSL_2"/>
    <property type="match status" value="1"/>
</dbReference>
<accession>A0ABU2M3X5</accession>
<keyword evidence="1" id="KW-0812">Transmembrane</keyword>
<reference evidence="4" key="1">
    <citation type="submission" date="2023-07" db="EMBL/GenBank/DDBJ databases">
        <title>30 novel species of actinomycetes from the DSMZ collection.</title>
        <authorList>
            <person name="Nouioui I."/>
        </authorList>
    </citation>
    <scope>NUCLEOTIDE SEQUENCE [LARGE SCALE GENOMIC DNA]</scope>
    <source>
        <strain evidence="4">DSM 44743</strain>
    </source>
</reference>
<evidence type="ECO:0000313" key="4">
    <source>
        <dbReference type="Proteomes" id="UP001183390"/>
    </source>
</evidence>
<dbReference type="SUPFAM" id="SSF52266">
    <property type="entry name" value="SGNH hydrolase"/>
    <property type="match status" value="1"/>
</dbReference>
<dbReference type="PANTHER" id="PTHR43784:SF2">
    <property type="entry name" value="GDSL-LIKE LIPASE_ACYLHYDROLASE, PUTATIVE (AFU_ORTHOLOGUE AFUA_2G00820)-RELATED"/>
    <property type="match status" value="1"/>
</dbReference>
<dbReference type="InterPro" id="IPR053140">
    <property type="entry name" value="GDSL_Rv0518-like"/>
</dbReference>
<dbReference type="PANTHER" id="PTHR43784">
    <property type="entry name" value="GDSL-LIKE LIPASE/ACYLHYDROLASE, PUTATIVE (AFU_ORTHOLOGUE AFUA_2G00820)-RELATED"/>
    <property type="match status" value="1"/>
</dbReference>
<feature type="domain" description="SGNH hydrolase-type esterase" evidence="2">
    <location>
        <begin position="427"/>
        <end position="623"/>
    </location>
</feature>
<gene>
    <name evidence="3" type="ORF">RM479_02900</name>
</gene>
<dbReference type="Proteomes" id="UP001183390">
    <property type="component" value="Unassembled WGS sequence"/>
</dbReference>
<evidence type="ECO:0000259" key="2">
    <source>
        <dbReference type="Pfam" id="PF13472"/>
    </source>
</evidence>
<name>A0ABU2M3X5_9ACTN</name>
<feature type="transmembrane region" description="Helical" evidence="1">
    <location>
        <begin position="20"/>
        <end position="45"/>
    </location>
</feature>
<dbReference type="Gene3D" id="3.40.50.1110">
    <property type="entry name" value="SGNH hydrolase"/>
    <property type="match status" value="1"/>
</dbReference>
<comment type="caution">
    <text evidence="3">The sequence shown here is derived from an EMBL/GenBank/DDBJ whole genome shotgun (WGS) entry which is preliminary data.</text>
</comment>
<proteinExistence type="predicted"/>
<evidence type="ECO:0000256" key="1">
    <source>
        <dbReference type="SAM" id="Phobius"/>
    </source>
</evidence>
<organism evidence="3 4">
    <name type="scientific">Nocardiopsis lambiniae</name>
    <dbReference type="NCBI Taxonomy" id="3075539"/>
    <lineage>
        <taxon>Bacteria</taxon>
        <taxon>Bacillati</taxon>
        <taxon>Actinomycetota</taxon>
        <taxon>Actinomycetes</taxon>
        <taxon>Streptosporangiales</taxon>
        <taxon>Nocardiopsidaceae</taxon>
        <taxon>Nocardiopsis</taxon>
    </lineage>
</organism>
<dbReference type="RefSeq" id="WP_311510139.1">
    <property type="nucleotide sequence ID" value="NZ_JAVREP010000001.1"/>
</dbReference>
<keyword evidence="4" id="KW-1185">Reference proteome</keyword>
<dbReference type="InterPro" id="IPR036514">
    <property type="entry name" value="SGNH_hydro_sf"/>
</dbReference>